<keyword evidence="6 11" id="KW-0418">Kinase</keyword>
<dbReference type="CDD" id="cd16917">
    <property type="entry name" value="HATPase_UhpB-NarQ-NarX-like"/>
    <property type="match status" value="1"/>
</dbReference>
<evidence type="ECO:0000313" key="12">
    <source>
        <dbReference type="Proteomes" id="UP000274515"/>
    </source>
</evidence>
<keyword evidence="3" id="KW-0597">Phosphoprotein</keyword>
<dbReference type="InterPro" id="IPR050482">
    <property type="entry name" value="Sensor_HK_TwoCompSys"/>
</dbReference>
<evidence type="ECO:0000256" key="9">
    <source>
        <dbReference type="SAM" id="Phobius"/>
    </source>
</evidence>
<name>A0A3R8P4I1_9PSEU</name>
<evidence type="ECO:0000256" key="4">
    <source>
        <dbReference type="ARBA" id="ARBA00022679"/>
    </source>
</evidence>
<evidence type="ECO:0000259" key="10">
    <source>
        <dbReference type="SMART" id="SM00387"/>
    </source>
</evidence>
<dbReference type="GO" id="GO:0005524">
    <property type="term" value="F:ATP binding"/>
    <property type="evidence" value="ECO:0007669"/>
    <property type="project" value="UniProtKB-KW"/>
</dbReference>
<dbReference type="RefSeq" id="WP_125090949.1">
    <property type="nucleotide sequence ID" value="NZ_RSAA01000014.1"/>
</dbReference>
<comment type="caution">
    <text evidence="11">The sequence shown here is derived from an EMBL/GenBank/DDBJ whole genome shotgun (WGS) entry which is preliminary data.</text>
</comment>
<dbReference type="SMART" id="SM00387">
    <property type="entry name" value="HATPase_c"/>
    <property type="match status" value="1"/>
</dbReference>
<feature type="domain" description="Histidine kinase/HSP90-like ATPase" evidence="10">
    <location>
        <begin position="507"/>
        <end position="596"/>
    </location>
</feature>
<keyword evidence="9" id="KW-0472">Membrane</keyword>
<dbReference type="EC" id="2.7.13.3" evidence="2"/>
<dbReference type="PANTHER" id="PTHR24421">
    <property type="entry name" value="NITRATE/NITRITE SENSOR PROTEIN NARX-RELATED"/>
    <property type="match status" value="1"/>
</dbReference>
<dbReference type="Proteomes" id="UP000274515">
    <property type="component" value="Unassembled WGS sequence"/>
</dbReference>
<dbReference type="Gene3D" id="3.30.565.10">
    <property type="entry name" value="Histidine kinase-like ATPase, C-terminal domain"/>
    <property type="match status" value="1"/>
</dbReference>
<dbReference type="PANTHER" id="PTHR24421:SF10">
    <property type="entry name" value="NITRATE_NITRITE SENSOR PROTEIN NARQ"/>
    <property type="match status" value="1"/>
</dbReference>
<dbReference type="OrthoDB" id="5241729at2"/>
<sequence length="597" mass="65009">MRRRLVIGPSLLLLGAAGPLLFLGYVAGLTTISMGLLQLGEWLIHRCRAVADLHRRLARDWSGVVVEEPYTPAPPEPRPDDEGWYRFDGTLYRRPFAVRYLQRVKWIGEDPATGRDLDFFLLDTVIGPVLGLAVVLFGHSPLRLHGRWVRSRLGPRNQRAWQRWAARGLRDLGRLALTGGLAVLNLLVAVLVLVIFVLSHVLFVLQLWPVGTAWAARAAGLGRRLAGSWSGVPVPETYLPVEEPQPTSDGFYRVGRSLKRTPAASLWRARYRRAMTDPATWRDLLWLLGDTPVTALLLAPIALCVWVFGTGVWIPLWVGVGELLLGTGDPVPQMAAPARSLAQTPVVGVPLGLASAVAALALAPLLLRAHGHWTRLLLAPTGRAQLAQRVRDLARTRADATDSEDAELRRIERDLHDGTQARLVALGLKLSAAEELFARDPERARQLIEQSKTDSGQALAELRVLVRGIRPPVLTERGLADAVRALVLDLDVRIEVEGDLPGRCPSAVEAAAYFATRELVTNAIKHARADTVRVRLAHDGVLRVSVTDDGVGGANPARGSGLRGLRKRLGTFDGTLVLHSPPGGPTEATVEIPCALS</sequence>
<evidence type="ECO:0000313" key="11">
    <source>
        <dbReference type="EMBL" id="RRO16158.1"/>
    </source>
</evidence>
<evidence type="ECO:0000256" key="3">
    <source>
        <dbReference type="ARBA" id="ARBA00022553"/>
    </source>
</evidence>
<dbReference type="GO" id="GO:0046983">
    <property type="term" value="F:protein dimerization activity"/>
    <property type="evidence" value="ECO:0007669"/>
    <property type="project" value="InterPro"/>
</dbReference>
<dbReference type="AlphaFoldDB" id="A0A3R8P4I1"/>
<evidence type="ECO:0000256" key="1">
    <source>
        <dbReference type="ARBA" id="ARBA00000085"/>
    </source>
</evidence>
<dbReference type="SUPFAM" id="SSF55874">
    <property type="entry name" value="ATPase domain of HSP90 chaperone/DNA topoisomerase II/histidine kinase"/>
    <property type="match status" value="1"/>
</dbReference>
<feature type="transmembrane region" description="Helical" evidence="9">
    <location>
        <begin position="119"/>
        <end position="142"/>
    </location>
</feature>
<dbReference type="GO" id="GO:0000155">
    <property type="term" value="F:phosphorelay sensor kinase activity"/>
    <property type="evidence" value="ECO:0007669"/>
    <property type="project" value="InterPro"/>
</dbReference>
<keyword evidence="12" id="KW-1185">Reference proteome</keyword>
<keyword evidence="4" id="KW-0808">Transferase</keyword>
<proteinExistence type="predicted"/>
<keyword evidence="8" id="KW-0902">Two-component regulatory system</keyword>
<feature type="transmembrane region" description="Helical" evidence="9">
    <location>
        <begin position="175"/>
        <end position="197"/>
    </location>
</feature>
<dbReference type="Gene3D" id="1.20.5.1930">
    <property type="match status" value="1"/>
</dbReference>
<dbReference type="Pfam" id="PF07730">
    <property type="entry name" value="HisKA_3"/>
    <property type="match status" value="1"/>
</dbReference>
<keyword evidence="9" id="KW-1133">Transmembrane helix</keyword>
<dbReference type="InterPro" id="IPR036890">
    <property type="entry name" value="HATPase_C_sf"/>
</dbReference>
<organism evidence="11 12">
    <name type="scientific">Saccharopolyspora rhizosphaerae</name>
    <dbReference type="NCBI Taxonomy" id="2492662"/>
    <lineage>
        <taxon>Bacteria</taxon>
        <taxon>Bacillati</taxon>
        <taxon>Actinomycetota</taxon>
        <taxon>Actinomycetes</taxon>
        <taxon>Pseudonocardiales</taxon>
        <taxon>Pseudonocardiaceae</taxon>
        <taxon>Saccharopolyspora</taxon>
    </lineage>
</organism>
<feature type="transmembrane region" description="Helical" evidence="9">
    <location>
        <begin position="295"/>
        <end position="318"/>
    </location>
</feature>
<evidence type="ECO:0000256" key="5">
    <source>
        <dbReference type="ARBA" id="ARBA00022741"/>
    </source>
</evidence>
<keyword evidence="7" id="KW-0067">ATP-binding</keyword>
<comment type="catalytic activity">
    <reaction evidence="1">
        <text>ATP + protein L-histidine = ADP + protein N-phospho-L-histidine.</text>
        <dbReference type="EC" id="2.7.13.3"/>
    </reaction>
</comment>
<dbReference type="EMBL" id="RSAA01000014">
    <property type="protein sequence ID" value="RRO16158.1"/>
    <property type="molecule type" value="Genomic_DNA"/>
</dbReference>
<evidence type="ECO:0000256" key="7">
    <source>
        <dbReference type="ARBA" id="ARBA00022840"/>
    </source>
</evidence>
<protein>
    <recommendedName>
        <fullName evidence="2">histidine kinase</fullName>
        <ecNumber evidence="2">2.7.13.3</ecNumber>
    </recommendedName>
</protein>
<gene>
    <name evidence="11" type="ORF">EIL87_13960</name>
</gene>
<evidence type="ECO:0000256" key="6">
    <source>
        <dbReference type="ARBA" id="ARBA00022777"/>
    </source>
</evidence>
<accession>A0A3R8P4I1</accession>
<dbReference type="InterPro" id="IPR011712">
    <property type="entry name" value="Sig_transdc_His_kin_sub3_dim/P"/>
</dbReference>
<evidence type="ECO:0000256" key="8">
    <source>
        <dbReference type="ARBA" id="ARBA00023012"/>
    </source>
</evidence>
<dbReference type="Pfam" id="PF02518">
    <property type="entry name" value="HATPase_c"/>
    <property type="match status" value="1"/>
</dbReference>
<feature type="transmembrane region" description="Helical" evidence="9">
    <location>
        <begin position="347"/>
        <end position="367"/>
    </location>
</feature>
<dbReference type="GO" id="GO:0016020">
    <property type="term" value="C:membrane"/>
    <property type="evidence" value="ECO:0007669"/>
    <property type="project" value="InterPro"/>
</dbReference>
<keyword evidence="5" id="KW-0547">Nucleotide-binding</keyword>
<evidence type="ECO:0000256" key="2">
    <source>
        <dbReference type="ARBA" id="ARBA00012438"/>
    </source>
</evidence>
<keyword evidence="9" id="KW-0812">Transmembrane</keyword>
<dbReference type="InterPro" id="IPR003594">
    <property type="entry name" value="HATPase_dom"/>
</dbReference>
<reference evidence="11 12" key="1">
    <citation type="submission" date="2018-11" db="EMBL/GenBank/DDBJ databases">
        <title>Saccharopolyspora rhizosphaerae sp. nov., an actinomycete isolated from rhizosphere soil in Thailand.</title>
        <authorList>
            <person name="Intra B."/>
            <person name="Euanorasetr J."/>
            <person name="Take A."/>
            <person name="Inahashi Y."/>
            <person name="Mori M."/>
            <person name="Panbangred W."/>
            <person name="Matsumoto A."/>
        </authorList>
    </citation>
    <scope>NUCLEOTIDE SEQUENCE [LARGE SCALE GENOMIC DNA]</scope>
    <source>
        <strain evidence="11 12">H219</strain>
    </source>
</reference>